<dbReference type="RefSeq" id="WP_343860499.1">
    <property type="nucleotide sequence ID" value="NZ_BAAACX010000008.1"/>
</dbReference>
<organism evidence="8 9">
    <name type="scientific">Paenibacillus motobuensis</name>
    <dbReference type="NCBI Taxonomy" id="295324"/>
    <lineage>
        <taxon>Bacteria</taxon>
        <taxon>Bacillati</taxon>
        <taxon>Bacillota</taxon>
        <taxon>Bacilli</taxon>
        <taxon>Bacillales</taxon>
        <taxon>Paenibacillaceae</taxon>
        <taxon>Paenibacillus</taxon>
    </lineage>
</organism>
<reference evidence="9" key="1">
    <citation type="journal article" date="2019" name="Int. J. Syst. Evol. Microbiol.">
        <title>The Global Catalogue of Microorganisms (GCM) 10K type strain sequencing project: providing services to taxonomists for standard genome sequencing and annotation.</title>
        <authorList>
            <consortium name="The Broad Institute Genomics Platform"/>
            <consortium name="The Broad Institute Genome Sequencing Center for Infectious Disease"/>
            <person name="Wu L."/>
            <person name="Ma J."/>
        </authorList>
    </citation>
    <scope>NUCLEOTIDE SEQUENCE [LARGE SCALE GENOMIC DNA]</scope>
    <source>
        <strain evidence="9">JCM 12774</strain>
    </source>
</reference>
<evidence type="ECO:0000256" key="6">
    <source>
        <dbReference type="SAM" id="Phobius"/>
    </source>
</evidence>
<evidence type="ECO:0000256" key="3">
    <source>
        <dbReference type="ARBA" id="ARBA00022692"/>
    </source>
</evidence>
<keyword evidence="3 6" id="KW-0812">Transmembrane</keyword>
<dbReference type="PANTHER" id="PTHR30294">
    <property type="entry name" value="MEMBRANE COMPONENT OF ABC TRANSPORTER YHHJ-RELATED"/>
    <property type="match status" value="1"/>
</dbReference>
<evidence type="ECO:0000313" key="9">
    <source>
        <dbReference type="Proteomes" id="UP001500340"/>
    </source>
</evidence>
<keyword evidence="2" id="KW-1003">Cell membrane</keyword>
<name>A0ABP3I459_9BACL</name>
<evidence type="ECO:0000256" key="2">
    <source>
        <dbReference type="ARBA" id="ARBA00022475"/>
    </source>
</evidence>
<evidence type="ECO:0000313" key="8">
    <source>
        <dbReference type="EMBL" id="GAA0389033.1"/>
    </source>
</evidence>
<gene>
    <name evidence="8" type="ORF">GCM10008933_20010</name>
</gene>
<feature type="transmembrane region" description="Helical" evidence="6">
    <location>
        <begin position="349"/>
        <end position="370"/>
    </location>
</feature>
<sequence length="382" mass="41647">MRSFAALVKNNLRISILHKPVSFLLMTIAPIIVLLIASKVVSYSSSMVNIGLADGDHSLVSEAVTRIVGGLDGITVFDMNENEVEAGFQSNKINVALVIGDGFQDGLLNNTIENIRVIGNEEQNVYTLLQAILKNHLLNLRNLGKISGGDAAVFEQSVDNYIATSEYVEKSSLNDLYTEYNNSNIFLGFLILFVFFNSSAIANVVNVDRERNIYARIFLSPAKVWMYYLSNVVCNLTIAAFQIGFAVLGMEYLTDTSIGVEPGMLFLILFLTALVAVALGTFYVSVTEESDAASMISNFANLLFVILGGCFIQVELFPDVINTISYISPARWAMAAILNLQQGLGPADVSGMLALLGGMAVVILTVSIFITSKREKRFRSLA</sequence>
<feature type="transmembrane region" description="Helical" evidence="6">
    <location>
        <begin position="265"/>
        <end position="284"/>
    </location>
</feature>
<comment type="caution">
    <text evidence="8">The sequence shown here is derived from an EMBL/GenBank/DDBJ whole genome shotgun (WGS) entry which is preliminary data.</text>
</comment>
<feature type="transmembrane region" description="Helical" evidence="6">
    <location>
        <begin position="185"/>
        <end position="205"/>
    </location>
</feature>
<evidence type="ECO:0000256" key="1">
    <source>
        <dbReference type="ARBA" id="ARBA00004651"/>
    </source>
</evidence>
<protein>
    <submittedName>
        <fullName evidence="8">ABC transporter permease</fullName>
    </submittedName>
</protein>
<dbReference type="Pfam" id="PF12698">
    <property type="entry name" value="ABC2_membrane_3"/>
    <property type="match status" value="1"/>
</dbReference>
<keyword evidence="5 6" id="KW-0472">Membrane</keyword>
<keyword evidence="4 6" id="KW-1133">Transmembrane helix</keyword>
<feature type="transmembrane region" description="Helical" evidence="6">
    <location>
        <begin position="225"/>
        <end position="245"/>
    </location>
</feature>
<dbReference type="Gene3D" id="3.40.1710.10">
    <property type="entry name" value="abc type-2 transporter like domain"/>
    <property type="match status" value="1"/>
</dbReference>
<keyword evidence="9" id="KW-1185">Reference proteome</keyword>
<evidence type="ECO:0000256" key="4">
    <source>
        <dbReference type="ARBA" id="ARBA00022989"/>
    </source>
</evidence>
<feature type="transmembrane region" description="Helical" evidence="6">
    <location>
        <begin position="296"/>
        <end position="314"/>
    </location>
</feature>
<evidence type="ECO:0000256" key="5">
    <source>
        <dbReference type="ARBA" id="ARBA00023136"/>
    </source>
</evidence>
<feature type="transmembrane region" description="Helical" evidence="6">
    <location>
        <begin position="21"/>
        <end position="41"/>
    </location>
</feature>
<evidence type="ECO:0000259" key="7">
    <source>
        <dbReference type="Pfam" id="PF12698"/>
    </source>
</evidence>
<dbReference type="InterPro" id="IPR013525">
    <property type="entry name" value="ABC2_TM"/>
</dbReference>
<dbReference type="EMBL" id="BAAACX010000008">
    <property type="protein sequence ID" value="GAA0389033.1"/>
    <property type="molecule type" value="Genomic_DNA"/>
</dbReference>
<dbReference type="Proteomes" id="UP001500340">
    <property type="component" value="Unassembled WGS sequence"/>
</dbReference>
<dbReference type="PANTHER" id="PTHR30294:SF29">
    <property type="entry name" value="MULTIDRUG ABC TRANSPORTER PERMEASE YBHS-RELATED"/>
    <property type="match status" value="1"/>
</dbReference>
<accession>A0ABP3I459</accession>
<feature type="domain" description="ABC-2 type transporter transmembrane" evidence="7">
    <location>
        <begin position="22"/>
        <end position="368"/>
    </location>
</feature>
<proteinExistence type="predicted"/>
<dbReference type="InterPro" id="IPR051449">
    <property type="entry name" value="ABC-2_transporter_component"/>
</dbReference>
<comment type="subcellular location">
    <subcellularLocation>
        <location evidence="1">Cell membrane</location>
        <topology evidence="1">Multi-pass membrane protein</topology>
    </subcellularLocation>
</comment>